<proteinExistence type="predicted"/>
<organism evidence="9">
    <name type="scientific">marine sediment metagenome</name>
    <dbReference type="NCBI Taxonomy" id="412755"/>
    <lineage>
        <taxon>unclassified sequences</taxon>
        <taxon>metagenomes</taxon>
        <taxon>ecological metagenomes</taxon>
    </lineage>
</organism>
<dbReference type="SFLD" id="SFLDS00029">
    <property type="entry name" value="Radical_SAM"/>
    <property type="match status" value="1"/>
</dbReference>
<protein>
    <recommendedName>
        <fullName evidence="8">Radical SAM core domain-containing protein</fullName>
    </recommendedName>
</protein>
<evidence type="ECO:0000313" key="9">
    <source>
        <dbReference type="EMBL" id="KKL77658.1"/>
    </source>
</evidence>
<dbReference type="InterPro" id="IPR013785">
    <property type="entry name" value="Aldolase_TIM"/>
</dbReference>
<dbReference type="PROSITE" id="PS51918">
    <property type="entry name" value="RADICAL_SAM"/>
    <property type="match status" value="1"/>
</dbReference>
<evidence type="ECO:0000256" key="2">
    <source>
        <dbReference type="ARBA" id="ARBA00022603"/>
    </source>
</evidence>
<dbReference type="GO" id="GO:0051539">
    <property type="term" value="F:4 iron, 4 sulfur cluster binding"/>
    <property type="evidence" value="ECO:0007669"/>
    <property type="project" value="UniProtKB-KW"/>
</dbReference>
<dbReference type="CDD" id="cd01335">
    <property type="entry name" value="Radical_SAM"/>
    <property type="match status" value="1"/>
</dbReference>
<dbReference type="GO" id="GO:0003824">
    <property type="term" value="F:catalytic activity"/>
    <property type="evidence" value="ECO:0007669"/>
    <property type="project" value="InterPro"/>
</dbReference>
<name>A0A0F9EU51_9ZZZZ</name>
<gene>
    <name evidence="9" type="ORF">LCGC14_2032670</name>
</gene>
<keyword evidence="6" id="KW-0408">Iron</keyword>
<comment type="cofactor">
    <cofactor evidence="1">
        <name>[4Fe-4S] cluster</name>
        <dbReference type="ChEBI" id="CHEBI:49883"/>
    </cofactor>
</comment>
<dbReference type="AlphaFoldDB" id="A0A0F9EU51"/>
<dbReference type="GO" id="GO:0005829">
    <property type="term" value="C:cytosol"/>
    <property type="evidence" value="ECO:0007669"/>
    <property type="project" value="TreeGrafter"/>
</dbReference>
<feature type="domain" description="Radical SAM core" evidence="8">
    <location>
        <begin position="54"/>
        <end position="268"/>
    </location>
</feature>
<keyword evidence="2" id="KW-0489">Methyltransferase</keyword>
<accession>A0A0F9EU51</accession>
<comment type="caution">
    <text evidence="9">The sequence shown here is derived from an EMBL/GenBank/DDBJ whole genome shotgun (WGS) entry which is preliminary data.</text>
</comment>
<dbReference type="SMART" id="SM00729">
    <property type="entry name" value="Elp3"/>
    <property type="match status" value="1"/>
</dbReference>
<evidence type="ECO:0000256" key="7">
    <source>
        <dbReference type="ARBA" id="ARBA00023014"/>
    </source>
</evidence>
<evidence type="ECO:0000256" key="3">
    <source>
        <dbReference type="ARBA" id="ARBA00022679"/>
    </source>
</evidence>
<keyword evidence="7" id="KW-0411">Iron-sulfur</keyword>
<evidence type="ECO:0000256" key="1">
    <source>
        <dbReference type="ARBA" id="ARBA00001966"/>
    </source>
</evidence>
<evidence type="ECO:0000256" key="5">
    <source>
        <dbReference type="ARBA" id="ARBA00022723"/>
    </source>
</evidence>
<evidence type="ECO:0000259" key="8">
    <source>
        <dbReference type="PROSITE" id="PS51918"/>
    </source>
</evidence>
<dbReference type="PANTHER" id="PTHR43409">
    <property type="entry name" value="ANAEROBIC MAGNESIUM-PROTOPORPHYRIN IX MONOMETHYL ESTER CYCLASE-RELATED"/>
    <property type="match status" value="1"/>
</dbReference>
<evidence type="ECO:0000256" key="6">
    <source>
        <dbReference type="ARBA" id="ARBA00023004"/>
    </source>
</evidence>
<dbReference type="InterPro" id="IPR051198">
    <property type="entry name" value="BchE-like"/>
</dbReference>
<dbReference type="Gene3D" id="3.20.20.70">
    <property type="entry name" value="Aldolase class I"/>
    <property type="match status" value="1"/>
</dbReference>
<dbReference type="InterPro" id="IPR058240">
    <property type="entry name" value="rSAM_sf"/>
</dbReference>
<keyword evidence="4" id="KW-0949">S-adenosyl-L-methionine</keyword>
<dbReference type="InterPro" id="IPR034466">
    <property type="entry name" value="Methyltransferase_Class_B"/>
</dbReference>
<dbReference type="InterPro" id="IPR006638">
    <property type="entry name" value="Elp3/MiaA/NifB-like_rSAM"/>
</dbReference>
<dbReference type="EMBL" id="LAZR01023687">
    <property type="protein sequence ID" value="KKL77658.1"/>
    <property type="molecule type" value="Genomic_DNA"/>
</dbReference>
<sequence>SKHRGLKHVPNLVWRDRSGQFVKNVVGTNVLDMDYLPLPRRDLTEAHRDEYYFLFDRPDTSMATGRGCPYRCNFCSVWQFYDGRTRMMCPQRVIDELKTIDTDHITFVDDNFLLNHRREDRIADLIRAEGIEKRYSMECRTDSIVKHPELLAKWVDVGLYAVLLGLEGSDRMLQAVNKRNSSEVNDEAIRILQDHGVVIWGAFLVDPDWTVDDFTDLREYVRSRNITHTQFTVLTPLPGTQLYRDRQADLITNDYTCFDALHAVLPTRLPRDEFYRQFASLYTQTDVSPYFEMVRSGKLSLEDLKRGREMLSSMSRWQNYAVNDPVLRGQFGSYTPGPASGTEIRSTGGK</sequence>
<dbReference type="InterPro" id="IPR007197">
    <property type="entry name" value="rSAM"/>
</dbReference>
<dbReference type="Pfam" id="PF04055">
    <property type="entry name" value="Radical_SAM"/>
    <property type="match status" value="1"/>
</dbReference>
<dbReference type="GO" id="GO:0046872">
    <property type="term" value="F:metal ion binding"/>
    <property type="evidence" value="ECO:0007669"/>
    <property type="project" value="UniProtKB-KW"/>
</dbReference>
<dbReference type="SFLD" id="SFLDG01123">
    <property type="entry name" value="methyltransferase_(Class_B)"/>
    <property type="match status" value="1"/>
</dbReference>
<evidence type="ECO:0000256" key="4">
    <source>
        <dbReference type="ARBA" id="ARBA00022691"/>
    </source>
</evidence>
<keyword evidence="5" id="KW-0479">Metal-binding</keyword>
<dbReference type="PANTHER" id="PTHR43409:SF7">
    <property type="entry name" value="BLL1977 PROTEIN"/>
    <property type="match status" value="1"/>
</dbReference>
<feature type="non-terminal residue" evidence="9">
    <location>
        <position position="1"/>
    </location>
</feature>
<keyword evidence="3" id="KW-0808">Transferase</keyword>
<dbReference type="SFLD" id="SFLDG01082">
    <property type="entry name" value="B12-binding_domain_containing"/>
    <property type="match status" value="1"/>
</dbReference>
<dbReference type="SUPFAM" id="SSF102114">
    <property type="entry name" value="Radical SAM enzymes"/>
    <property type="match status" value="1"/>
</dbReference>
<reference evidence="9" key="1">
    <citation type="journal article" date="2015" name="Nature">
        <title>Complex archaea that bridge the gap between prokaryotes and eukaryotes.</title>
        <authorList>
            <person name="Spang A."/>
            <person name="Saw J.H."/>
            <person name="Jorgensen S.L."/>
            <person name="Zaremba-Niedzwiedzka K."/>
            <person name="Martijn J."/>
            <person name="Lind A.E."/>
            <person name="van Eijk R."/>
            <person name="Schleper C."/>
            <person name="Guy L."/>
            <person name="Ettema T.J."/>
        </authorList>
    </citation>
    <scope>NUCLEOTIDE SEQUENCE</scope>
</reference>